<reference evidence="1 2" key="1">
    <citation type="submission" date="2018-02" db="EMBL/GenBank/DDBJ databases">
        <title>Draft genome of wild Prunus yedoensis var. nudiflora.</title>
        <authorList>
            <person name="Baek S."/>
            <person name="Kim J.-H."/>
            <person name="Choi K."/>
            <person name="Kim G.-B."/>
            <person name="Cho A."/>
            <person name="Jang H."/>
            <person name="Shin C.-H."/>
            <person name="Yu H.-J."/>
            <person name="Mun J.-H."/>
        </authorList>
    </citation>
    <scope>NUCLEOTIDE SEQUENCE [LARGE SCALE GENOMIC DNA]</scope>
    <source>
        <strain evidence="2">cv. Jeju island</strain>
        <tissue evidence="1">Leaf</tissue>
    </source>
</reference>
<name>A0A314U5T6_PRUYE</name>
<dbReference type="EMBL" id="PJQY01004006">
    <property type="protein sequence ID" value="PQM32601.1"/>
    <property type="molecule type" value="Genomic_DNA"/>
</dbReference>
<gene>
    <name evidence="1" type="ORF">Pyn_13069</name>
</gene>
<evidence type="ECO:0000313" key="1">
    <source>
        <dbReference type="EMBL" id="PQM32601.1"/>
    </source>
</evidence>
<keyword evidence="2" id="KW-1185">Reference proteome</keyword>
<sequence>MAEAVVEVGDRAQAAGTVAEEEIVEPLRKRLLLVLSEGEDEEEAPPVIDEVPEGEATAVVSLPVASVKSLSVATTVPSLTTTAPVEPSPVVLRRPSGIVIRSLCPQPPRSSPPMSTATIVPSVPTASADVLLTRESSVETELAVIGPSAVVTSSPSPTALVNVPMPQMPLTQESTIVTELVAVGVSTMPSAVEVSVLLTALSLHTRRAVCQSS</sequence>
<organism evidence="1 2">
    <name type="scientific">Prunus yedoensis var. nudiflora</name>
    <dbReference type="NCBI Taxonomy" id="2094558"/>
    <lineage>
        <taxon>Eukaryota</taxon>
        <taxon>Viridiplantae</taxon>
        <taxon>Streptophyta</taxon>
        <taxon>Embryophyta</taxon>
        <taxon>Tracheophyta</taxon>
        <taxon>Spermatophyta</taxon>
        <taxon>Magnoliopsida</taxon>
        <taxon>eudicotyledons</taxon>
        <taxon>Gunneridae</taxon>
        <taxon>Pentapetalae</taxon>
        <taxon>rosids</taxon>
        <taxon>fabids</taxon>
        <taxon>Rosales</taxon>
        <taxon>Rosaceae</taxon>
        <taxon>Amygdaloideae</taxon>
        <taxon>Amygdaleae</taxon>
        <taxon>Prunus</taxon>
    </lineage>
</organism>
<dbReference type="AlphaFoldDB" id="A0A314U5T6"/>
<comment type="caution">
    <text evidence="1">The sequence shown here is derived from an EMBL/GenBank/DDBJ whole genome shotgun (WGS) entry which is preliminary data.</text>
</comment>
<dbReference type="Proteomes" id="UP000250321">
    <property type="component" value="Unassembled WGS sequence"/>
</dbReference>
<proteinExistence type="predicted"/>
<protein>
    <submittedName>
        <fullName evidence="1">Uncharacterized protein</fullName>
    </submittedName>
</protein>
<accession>A0A314U5T6</accession>
<evidence type="ECO:0000313" key="2">
    <source>
        <dbReference type="Proteomes" id="UP000250321"/>
    </source>
</evidence>